<evidence type="ECO:0000256" key="1">
    <source>
        <dbReference type="ARBA" id="ARBA00023186"/>
    </source>
</evidence>
<dbReference type="Pfam" id="PF11875">
    <property type="entry name" value="DnaJ-like_C11_C"/>
    <property type="match status" value="1"/>
</dbReference>
<keyword evidence="5" id="KW-1185">Reference proteome</keyword>
<evidence type="ECO:0000313" key="4">
    <source>
        <dbReference type="EMBL" id="RXK48848.1"/>
    </source>
</evidence>
<protein>
    <recommendedName>
        <fullName evidence="3">DnaJ-like protein C11 C-terminal domain-containing protein</fullName>
    </recommendedName>
</protein>
<evidence type="ECO:0000259" key="3">
    <source>
        <dbReference type="Pfam" id="PF11875"/>
    </source>
</evidence>
<evidence type="ECO:0000256" key="2">
    <source>
        <dbReference type="SAM" id="Phobius"/>
    </source>
</evidence>
<proteinExistence type="predicted"/>
<feature type="transmembrane region" description="Helical" evidence="2">
    <location>
        <begin position="43"/>
        <end position="62"/>
    </location>
</feature>
<evidence type="ECO:0000313" key="5">
    <source>
        <dbReference type="Proteomes" id="UP000289455"/>
    </source>
</evidence>
<dbReference type="EMBL" id="SDHY01000004">
    <property type="protein sequence ID" value="RXK48848.1"/>
    <property type="molecule type" value="Genomic_DNA"/>
</dbReference>
<dbReference type="OrthoDB" id="1494915at2"/>
<keyword evidence="2" id="KW-1133">Transmembrane helix</keyword>
<keyword evidence="2" id="KW-0472">Membrane</keyword>
<comment type="caution">
    <text evidence="4">The sequence shown here is derived from an EMBL/GenBank/DDBJ whole genome shotgun (WGS) entry which is preliminary data.</text>
</comment>
<feature type="transmembrane region" description="Helical" evidence="2">
    <location>
        <begin position="74"/>
        <end position="95"/>
    </location>
</feature>
<dbReference type="InterPro" id="IPR024586">
    <property type="entry name" value="DnaJ-like_C11_C"/>
</dbReference>
<feature type="domain" description="DnaJ-like protein C11 C-terminal" evidence="3">
    <location>
        <begin position="100"/>
        <end position="201"/>
    </location>
</feature>
<gene>
    <name evidence="4" type="ORF">ESB04_07800</name>
</gene>
<accession>A0A4Q1BZ65</accession>
<dbReference type="Proteomes" id="UP000289455">
    <property type="component" value="Unassembled WGS sequence"/>
</dbReference>
<sequence>MADNYKFSQDYELIPPQKQRSYPISTTEWNLIKKRINNIKDDANLWQTVGSILVGTAVPTLITALIGDFKNDKSTWICWTAFWVTAIPGGLAFYFGSQQRKTQNETKEDVLDFMNIIEERFASSLQGLVILSAKYGIEDKFADVTILLNSLITEDKLTILANNQNLGSDPYPGKVKQLIVDYALNGKRETSTITEGATLFIG</sequence>
<organism evidence="4 5">
    <name type="scientific">Aquirufa rosea</name>
    <dbReference type="NCBI Taxonomy" id="2509241"/>
    <lineage>
        <taxon>Bacteria</taxon>
        <taxon>Pseudomonadati</taxon>
        <taxon>Bacteroidota</taxon>
        <taxon>Cytophagia</taxon>
        <taxon>Cytophagales</taxon>
        <taxon>Flectobacillaceae</taxon>
        <taxon>Aquirufa</taxon>
    </lineage>
</organism>
<keyword evidence="2" id="KW-0812">Transmembrane</keyword>
<dbReference type="RefSeq" id="WP_129027172.1">
    <property type="nucleotide sequence ID" value="NZ_SDHY01000004.1"/>
</dbReference>
<keyword evidence="1" id="KW-0143">Chaperone</keyword>
<name>A0A4Q1BZ65_9BACT</name>
<reference evidence="4 5" key="1">
    <citation type="submission" date="2019-01" db="EMBL/GenBank/DDBJ databases">
        <title>Cytophagaceae bacterium strain CAR-16.</title>
        <authorList>
            <person name="Chen W.-M."/>
        </authorList>
    </citation>
    <scope>NUCLEOTIDE SEQUENCE [LARGE SCALE GENOMIC DNA]</scope>
    <source>
        <strain evidence="4 5">CAR-16</strain>
    </source>
</reference>
<dbReference type="AlphaFoldDB" id="A0A4Q1BZ65"/>